<evidence type="ECO:0000256" key="4">
    <source>
        <dbReference type="ARBA" id="ARBA00022833"/>
    </source>
</evidence>
<feature type="compositionally biased region" description="Low complexity" evidence="10">
    <location>
        <begin position="323"/>
        <end position="336"/>
    </location>
</feature>
<name>A0ABR3HKB7_LOXSC</name>
<evidence type="ECO:0000256" key="8">
    <source>
        <dbReference type="ARBA" id="ARBA00042384"/>
    </source>
</evidence>
<organism evidence="12 13">
    <name type="scientific">Loxostege sticticalis</name>
    <name type="common">Beet webworm moth</name>
    <dbReference type="NCBI Taxonomy" id="481309"/>
    <lineage>
        <taxon>Eukaryota</taxon>
        <taxon>Metazoa</taxon>
        <taxon>Ecdysozoa</taxon>
        <taxon>Arthropoda</taxon>
        <taxon>Hexapoda</taxon>
        <taxon>Insecta</taxon>
        <taxon>Pterygota</taxon>
        <taxon>Neoptera</taxon>
        <taxon>Endopterygota</taxon>
        <taxon>Lepidoptera</taxon>
        <taxon>Glossata</taxon>
        <taxon>Ditrysia</taxon>
        <taxon>Pyraloidea</taxon>
        <taxon>Crambidae</taxon>
        <taxon>Pyraustinae</taxon>
        <taxon>Loxostege</taxon>
    </lineage>
</organism>
<evidence type="ECO:0000313" key="12">
    <source>
        <dbReference type="EMBL" id="KAL0870854.1"/>
    </source>
</evidence>
<keyword evidence="2 9" id="KW-0479">Metal-binding</keyword>
<evidence type="ECO:0000256" key="6">
    <source>
        <dbReference type="ARBA" id="ARBA00037262"/>
    </source>
</evidence>
<dbReference type="PANTHER" id="PTHR46527:SF1">
    <property type="entry name" value="NUCLEOPORIN NUP42"/>
    <property type="match status" value="1"/>
</dbReference>
<protein>
    <recommendedName>
        <fullName evidence="7">Nucleoporin NUP42</fullName>
    </recommendedName>
    <alternativeName>
        <fullName evidence="8">Nucleoporin-like protein 2</fullName>
    </alternativeName>
</protein>
<sequence>MVVCKFFQQGNCRYGQSCRFEHIYGSKYSYHAAPASQPAQSGVTDEQLVNQVESDVKAVLNGGQWLLSCYSPFKEKPNFPGISDLSPEEARLFIYEAKANNSLDQAVSFMNNQFTEARQKYEQLARPTLAIIQVLKSLYRGETVASPFTRSQNSGFEGSSAATSIFRSAVQGTSVFGQNAKNSSSSVFGQNTANTNPSIFGQNTANTSQSIFGQSQPDTKPSVFAQNTNSVFGQNSVFDQKPSNAFGSPTDSAKSIFAQATQNVFGPSPPSNVFAPANPDPAKSIFAQASQSVFNTNQAQPASNAASVFNTASQSAFGKTNDPFNQQQSDPFNQQQTSPFGKPAQNVFQVQTDESSVYSDINDLSPEEVEAFKADDFKLGFIPELPPPRSLCF</sequence>
<dbReference type="InterPro" id="IPR000571">
    <property type="entry name" value="Znf_CCCH"/>
</dbReference>
<evidence type="ECO:0000256" key="3">
    <source>
        <dbReference type="ARBA" id="ARBA00022771"/>
    </source>
</evidence>
<evidence type="ECO:0000256" key="7">
    <source>
        <dbReference type="ARBA" id="ARBA00039886"/>
    </source>
</evidence>
<comment type="subcellular location">
    <subcellularLocation>
        <location evidence="1">Nucleus membrane</location>
        <topology evidence="1">Peripheral membrane protein</topology>
        <orientation evidence="1">Cytoplasmic side</orientation>
    </subcellularLocation>
</comment>
<evidence type="ECO:0000313" key="13">
    <source>
        <dbReference type="Proteomes" id="UP001549920"/>
    </source>
</evidence>
<evidence type="ECO:0000256" key="10">
    <source>
        <dbReference type="SAM" id="MobiDB-lite"/>
    </source>
</evidence>
<dbReference type="Proteomes" id="UP001549920">
    <property type="component" value="Unassembled WGS sequence"/>
</dbReference>
<dbReference type="EMBL" id="JBEUOH010000017">
    <property type="protein sequence ID" value="KAL0870854.1"/>
    <property type="molecule type" value="Genomic_DNA"/>
</dbReference>
<gene>
    <name evidence="12" type="ORF">ABMA27_004698</name>
</gene>
<dbReference type="SUPFAM" id="SSF90229">
    <property type="entry name" value="CCCH zinc finger"/>
    <property type="match status" value="1"/>
</dbReference>
<dbReference type="Pfam" id="PF18044">
    <property type="entry name" value="zf-CCCH_4"/>
    <property type="match status" value="1"/>
</dbReference>
<feature type="region of interest" description="Disordered" evidence="10">
    <location>
        <begin position="319"/>
        <end position="341"/>
    </location>
</feature>
<accession>A0ABR3HKB7</accession>
<dbReference type="PROSITE" id="PS50103">
    <property type="entry name" value="ZF_C3H1"/>
    <property type="match status" value="1"/>
</dbReference>
<dbReference type="SMART" id="SM00356">
    <property type="entry name" value="ZnF_C3H1"/>
    <property type="match status" value="1"/>
</dbReference>
<dbReference type="InterPro" id="IPR041367">
    <property type="entry name" value="Znf-CCCH_4"/>
</dbReference>
<evidence type="ECO:0000259" key="11">
    <source>
        <dbReference type="PROSITE" id="PS50103"/>
    </source>
</evidence>
<dbReference type="InterPro" id="IPR051767">
    <property type="entry name" value="Nucleoporin_NUP42"/>
</dbReference>
<proteinExistence type="predicted"/>
<comment type="function">
    <text evidence="6">Required for the export of mRNAs containing poly(A) tails from the nucleus into the cytoplasm.</text>
</comment>
<feature type="zinc finger region" description="C3H1-type" evidence="9">
    <location>
        <begin position="1"/>
        <end position="25"/>
    </location>
</feature>
<evidence type="ECO:0000256" key="5">
    <source>
        <dbReference type="ARBA" id="ARBA00023242"/>
    </source>
</evidence>
<keyword evidence="4 9" id="KW-0862">Zinc</keyword>
<keyword evidence="5" id="KW-0539">Nucleus</keyword>
<evidence type="ECO:0000256" key="1">
    <source>
        <dbReference type="ARBA" id="ARBA00004335"/>
    </source>
</evidence>
<keyword evidence="3 9" id="KW-0863">Zinc-finger</keyword>
<dbReference type="PANTHER" id="PTHR46527">
    <property type="entry name" value="NUCLEOPORIN-LIKE PROTEIN 2"/>
    <property type="match status" value="1"/>
</dbReference>
<comment type="caution">
    <text evidence="12">The sequence shown here is derived from an EMBL/GenBank/DDBJ whole genome shotgun (WGS) entry which is preliminary data.</text>
</comment>
<keyword evidence="13" id="KW-1185">Reference proteome</keyword>
<feature type="domain" description="C3H1-type" evidence="11">
    <location>
        <begin position="1"/>
        <end position="25"/>
    </location>
</feature>
<evidence type="ECO:0000256" key="9">
    <source>
        <dbReference type="PROSITE-ProRule" id="PRU00723"/>
    </source>
</evidence>
<dbReference type="Gene3D" id="4.10.1000.10">
    <property type="entry name" value="Zinc finger, CCCH-type"/>
    <property type="match status" value="1"/>
</dbReference>
<dbReference type="InterPro" id="IPR036855">
    <property type="entry name" value="Znf_CCCH_sf"/>
</dbReference>
<feature type="region of interest" description="Disordered" evidence="10">
    <location>
        <begin position="198"/>
        <end position="220"/>
    </location>
</feature>
<reference evidence="12 13" key="1">
    <citation type="submission" date="2024-06" db="EMBL/GenBank/DDBJ databases">
        <title>A chromosome-level genome assembly of beet webworm, Loxostege sticticalis.</title>
        <authorList>
            <person name="Zhang Y."/>
        </authorList>
    </citation>
    <scope>NUCLEOTIDE SEQUENCE [LARGE SCALE GENOMIC DNA]</scope>
    <source>
        <strain evidence="12">AQ026</strain>
        <tissue evidence="12">Whole body</tissue>
    </source>
</reference>
<evidence type="ECO:0000256" key="2">
    <source>
        <dbReference type="ARBA" id="ARBA00022723"/>
    </source>
</evidence>